<feature type="active site" description="O-(5'-phospho-DNA)-serine intermediate" evidence="6 7">
    <location>
        <position position="10"/>
    </location>
</feature>
<evidence type="ECO:0000313" key="10">
    <source>
        <dbReference type="Proteomes" id="UP000280368"/>
    </source>
</evidence>
<comment type="similarity">
    <text evidence="1">Belongs to the site-specific recombinase resolvase family.</text>
</comment>
<sequence>MAIFGYARVSTLDQKLDAQNDALKKYGCDKIFVEKASGKNLERPQLTKLLEGLREKDIVVIYKLDRLGRSLKDLIEIVNLLASKNVDFISISDGIDTSTAIGKLMFHLVGAFAEFERNLISERTIAGLASARARGRIGGKPKGMSVESQKKAIRAKALYDEKQLLVEEICKVLEIKSKTTFYKYLKFETARLEELKKIT</sequence>
<keyword evidence="5" id="KW-0233">DNA recombination</keyword>
<accession>A0A3L9ZKQ7</accession>
<dbReference type="EMBL" id="REFH01000011">
    <property type="protein sequence ID" value="RMA73116.1"/>
    <property type="molecule type" value="Genomic_DNA"/>
</dbReference>
<dbReference type="Proteomes" id="UP000280368">
    <property type="component" value="Unassembled WGS sequence"/>
</dbReference>
<keyword evidence="3" id="KW-0230">DNA invertase</keyword>
<evidence type="ECO:0000259" key="8">
    <source>
        <dbReference type="PROSITE" id="PS51736"/>
    </source>
</evidence>
<evidence type="ECO:0000256" key="4">
    <source>
        <dbReference type="ARBA" id="ARBA00023125"/>
    </source>
</evidence>
<comment type="caution">
    <text evidence="9">The sequence shown here is derived from an EMBL/GenBank/DDBJ whole genome shotgun (WGS) entry which is preliminary data.</text>
</comment>
<evidence type="ECO:0000256" key="6">
    <source>
        <dbReference type="PIRSR" id="PIRSR606118-50"/>
    </source>
</evidence>
<organism evidence="9 10">
    <name type="scientific">Flavobacterium weaverense</name>
    <dbReference type="NCBI Taxonomy" id="271156"/>
    <lineage>
        <taxon>Bacteria</taxon>
        <taxon>Pseudomonadati</taxon>
        <taxon>Bacteroidota</taxon>
        <taxon>Flavobacteriia</taxon>
        <taxon>Flavobacteriales</taxon>
        <taxon>Flavobacteriaceae</taxon>
        <taxon>Flavobacterium</taxon>
    </lineage>
</organism>
<dbReference type="PANTHER" id="PTHR30461:SF2">
    <property type="entry name" value="SERINE RECOMBINASE PINE-RELATED"/>
    <property type="match status" value="1"/>
</dbReference>
<feature type="domain" description="Resolvase/invertase-type recombinase catalytic" evidence="8">
    <location>
        <begin position="2"/>
        <end position="135"/>
    </location>
</feature>
<dbReference type="GO" id="GO:0003677">
    <property type="term" value="F:DNA binding"/>
    <property type="evidence" value="ECO:0007669"/>
    <property type="project" value="UniProtKB-KW"/>
</dbReference>
<protein>
    <submittedName>
        <fullName evidence="9">DNA invertase Pin-like site-specific DNA recombinase</fullName>
    </submittedName>
</protein>
<keyword evidence="10" id="KW-1185">Reference proteome</keyword>
<dbReference type="OrthoDB" id="9797501at2"/>
<dbReference type="RefSeq" id="WP_121926287.1">
    <property type="nucleotide sequence ID" value="NZ_CBCSGA010000013.1"/>
</dbReference>
<dbReference type="PANTHER" id="PTHR30461">
    <property type="entry name" value="DNA-INVERTASE FROM LAMBDOID PROPHAGE"/>
    <property type="match status" value="1"/>
</dbReference>
<evidence type="ECO:0000313" key="9">
    <source>
        <dbReference type="EMBL" id="RMA73116.1"/>
    </source>
</evidence>
<dbReference type="Gene3D" id="3.40.50.1390">
    <property type="entry name" value="Resolvase, N-terminal catalytic domain"/>
    <property type="match status" value="1"/>
</dbReference>
<evidence type="ECO:0000256" key="1">
    <source>
        <dbReference type="ARBA" id="ARBA00009913"/>
    </source>
</evidence>
<gene>
    <name evidence="9" type="ORF">BC961_2722</name>
</gene>
<dbReference type="SUPFAM" id="SSF53041">
    <property type="entry name" value="Resolvase-like"/>
    <property type="match status" value="1"/>
</dbReference>
<dbReference type="GO" id="GO:0015074">
    <property type="term" value="P:DNA integration"/>
    <property type="evidence" value="ECO:0007669"/>
    <property type="project" value="UniProtKB-KW"/>
</dbReference>
<evidence type="ECO:0000256" key="2">
    <source>
        <dbReference type="ARBA" id="ARBA00022908"/>
    </source>
</evidence>
<dbReference type="InterPro" id="IPR006118">
    <property type="entry name" value="Recombinase_CS"/>
</dbReference>
<dbReference type="InterPro" id="IPR036162">
    <property type="entry name" value="Resolvase-like_N_sf"/>
</dbReference>
<dbReference type="PROSITE" id="PS51736">
    <property type="entry name" value="RECOMBINASES_3"/>
    <property type="match status" value="1"/>
</dbReference>
<keyword evidence="2" id="KW-0229">DNA integration</keyword>
<dbReference type="FunFam" id="3.40.50.1390:FF:000001">
    <property type="entry name" value="DNA recombinase"/>
    <property type="match status" value="1"/>
</dbReference>
<keyword evidence="4" id="KW-0238">DNA-binding</keyword>
<proteinExistence type="inferred from homology"/>
<dbReference type="AlphaFoldDB" id="A0A3L9ZKQ7"/>
<dbReference type="CDD" id="cd03768">
    <property type="entry name" value="SR_ResInv"/>
    <property type="match status" value="1"/>
</dbReference>
<dbReference type="Pfam" id="PF00239">
    <property type="entry name" value="Resolvase"/>
    <property type="match status" value="1"/>
</dbReference>
<dbReference type="GO" id="GO:0000150">
    <property type="term" value="F:DNA strand exchange activity"/>
    <property type="evidence" value="ECO:0007669"/>
    <property type="project" value="UniProtKB-KW"/>
</dbReference>
<dbReference type="SMART" id="SM00857">
    <property type="entry name" value="Resolvase"/>
    <property type="match status" value="1"/>
</dbReference>
<dbReference type="InterPro" id="IPR050639">
    <property type="entry name" value="SSR_resolvase"/>
</dbReference>
<evidence type="ECO:0000256" key="7">
    <source>
        <dbReference type="PROSITE-ProRule" id="PRU10137"/>
    </source>
</evidence>
<name>A0A3L9ZKQ7_9FLAO</name>
<evidence type="ECO:0000256" key="3">
    <source>
        <dbReference type="ARBA" id="ARBA00023100"/>
    </source>
</evidence>
<reference evidence="9 10" key="1">
    <citation type="submission" date="2018-10" db="EMBL/GenBank/DDBJ databases">
        <title>Genomic Encyclopedia of Archaeal and Bacterial Type Strains, Phase II (KMG-II): from individual species to whole genera.</title>
        <authorList>
            <person name="Goeker M."/>
        </authorList>
    </citation>
    <scope>NUCLEOTIDE SEQUENCE [LARGE SCALE GENOMIC DNA]</scope>
    <source>
        <strain evidence="9 10">DSM 19727</strain>
    </source>
</reference>
<dbReference type="PROSITE" id="PS00397">
    <property type="entry name" value="RECOMBINASES_1"/>
    <property type="match status" value="1"/>
</dbReference>
<dbReference type="InterPro" id="IPR006119">
    <property type="entry name" value="Resolv_N"/>
</dbReference>
<evidence type="ECO:0000256" key="5">
    <source>
        <dbReference type="ARBA" id="ARBA00023172"/>
    </source>
</evidence>